<dbReference type="EMBL" id="CM044702">
    <property type="protein sequence ID" value="KAI5676672.1"/>
    <property type="molecule type" value="Genomic_DNA"/>
</dbReference>
<comment type="caution">
    <text evidence="1">The sequence shown here is derived from an EMBL/GenBank/DDBJ whole genome shotgun (WGS) entry which is preliminary data.</text>
</comment>
<organism evidence="1 2">
    <name type="scientific">Catharanthus roseus</name>
    <name type="common">Madagascar periwinkle</name>
    <name type="synonym">Vinca rosea</name>
    <dbReference type="NCBI Taxonomy" id="4058"/>
    <lineage>
        <taxon>Eukaryota</taxon>
        <taxon>Viridiplantae</taxon>
        <taxon>Streptophyta</taxon>
        <taxon>Embryophyta</taxon>
        <taxon>Tracheophyta</taxon>
        <taxon>Spermatophyta</taxon>
        <taxon>Magnoliopsida</taxon>
        <taxon>eudicotyledons</taxon>
        <taxon>Gunneridae</taxon>
        <taxon>Pentapetalae</taxon>
        <taxon>asterids</taxon>
        <taxon>lamiids</taxon>
        <taxon>Gentianales</taxon>
        <taxon>Apocynaceae</taxon>
        <taxon>Rauvolfioideae</taxon>
        <taxon>Vinceae</taxon>
        <taxon>Catharanthinae</taxon>
        <taxon>Catharanthus</taxon>
    </lineage>
</organism>
<accession>A0ACC0BVG4</accession>
<reference evidence="2" key="1">
    <citation type="journal article" date="2023" name="Nat. Plants">
        <title>Single-cell RNA sequencing provides a high-resolution roadmap for understanding the multicellular compartmentation of specialized metabolism.</title>
        <authorList>
            <person name="Sun S."/>
            <person name="Shen X."/>
            <person name="Li Y."/>
            <person name="Li Y."/>
            <person name="Wang S."/>
            <person name="Li R."/>
            <person name="Zhang H."/>
            <person name="Shen G."/>
            <person name="Guo B."/>
            <person name="Wei J."/>
            <person name="Xu J."/>
            <person name="St-Pierre B."/>
            <person name="Chen S."/>
            <person name="Sun C."/>
        </authorList>
    </citation>
    <scope>NUCLEOTIDE SEQUENCE [LARGE SCALE GENOMIC DNA]</scope>
</reference>
<name>A0ACC0BVG4_CATRO</name>
<proteinExistence type="predicted"/>
<evidence type="ECO:0000313" key="2">
    <source>
        <dbReference type="Proteomes" id="UP001060085"/>
    </source>
</evidence>
<evidence type="ECO:0000313" key="1">
    <source>
        <dbReference type="EMBL" id="KAI5676672.1"/>
    </source>
</evidence>
<dbReference type="Proteomes" id="UP001060085">
    <property type="component" value="Linkage Group LG02"/>
</dbReference>
<protein>
    <submittedName>
        <fullName evidence="1">Uncharacterized protein</fullName>
    </submittedName>
</protein>
<sequence length="148" mass="16474">MRLKKNSKKDEILGLCAEVQALKSNIQEFKGSMEDMKAMIEGLTTSIYGKKPMGSNPVVDKPDYMVPQQTKPPSTSMFLESIPPIPIQQPPSAANNPRMVAPMQSYAPLQNRSCHQPNIFQADDNFNKGIKLEVSDFYGDGHVDVFLD</sequence>
<gene>
    <name evidence="1" type="ORF">M9H77_07622</name>
</gene>
<keyword evidence="2" id="KW-1185">Reference proteome</keyword>